<dbReference type="InterPro" id="IPR054471">
    <property type="entry name" value="GPIID_WHD"/>
</dbReference>
<dbReference type="InterPro" id="IPR007111">
    <property type="entry name" value="NACHT_NTPase"/>
</dbReference>
<organism evidence="3 4">
    <name type="scientific">Rhizodiscina lignyota</name>
    <dbReference type="NCBI Taxonomy" id="1504668"/>
    <lineage>
        <taxon>Eukaryota</taxon>
        <taxon>Fungi</taxon>
        <taxon>Dikarya</taxon>
        <taxon>Ascomycota</taxon>
        <taxon>Pezizomycotina</taxon>
        <taxon>Dothideomycetes</taxon>
        <taxon>Pleosporomycetidae</taxon>
        <taxon>Aulographales</taxon>
        <taxon>Rhizodiscinaceae</taxon>
        <taxon>Rhizodiscina</taxon>
    </lineage>
</organism>
<evidence type="ECO:0000256" key="1">
    <source>
        <dbReference type="ARBA" id="ARBA00022737"/>
    </source>
</evidence>
<feature type="domain" description="NACHT" evidence="2">
    <location>
        <begin position="295"/>
        <end position="436"/>
    </location>
</feature>
<reference evidence="3" key="1">
    <citation type="journal article" date="2020" name="Stud. Mycol.">
        <title>101 Dothideomycetes genomes: a test case for predicting lifestyles and emergence of pathogens.</title>
        <authorList>
            <person name="Haridas S."/>
            <person name="Albert R."/>
            <person name="Binder M."/>
            <person name="Bloem J."/>
            <person name="Labutti K."/>
            <person name="Salamov A."/>
            <person name="Andreopoulos B."/>
            <person name="Baker S."/>
            <person name="Barry K."/>
            <person name="Bills G."/>
            <person name="Bluhm B."/>
            <person name="Cannon C."/>
            <person name="Castanera R."/>
            <person name="Culley D."/>
            <person name="Daum C."/>
            <person name="Ezra D."/>
            <person name="Gonzalez J."/>
            <person name="Henrissat B."/>
            <person name="Kuo A."/>
            <person name="Liang C."/>
            <person name="Lipzen A."/>
            <person name="Lutzoni F."/>
            <person name="Magnuson J."/>
            <person name="Mondo S."/>
            <person name="Nolan M."/>
            <person name="Ohm R."/>
            <person name="Pangilinan J."/>
            <person name="Park H.-J."/>
            <person name="Ramirez L."/>
            <person name="Alfaro M."/>
            <person name="Sun H."/>
            <person name="Tritt A."/>
            <person name="Yoshinaga Y."/>
            <person name="Zwiers L.-H."/>
            <person name="Turgeon B."/>
            <person name="Goodwin S."/>
            <person name="Spatafora J."/>
            <person name="Crous P."/>
            <person name="Grigoriev I."/>
        </authorList>
    </citation>
    <scope>NUCLEOTIDE SEQUENCE</scope>
    <source>
        <strain evidence="3">CBS 133067</strain>
    </source>
</reference>
<dbReference type="InterPro" id="IPR013087">
    <property type="entry name" value="Znf_C2H2_type"/>
</dbReference>
<dbReference type="InterPro" id="IPR027417">
    <property type="entry name" value="P-loop_NTPase"/>
</dbReference>
<comment type="caution">
    <text evidence="3">The sequence shown here is derived from an EMBL/GenBank/DDBJ whole genome shotgun (WGS) entry which is preliminary data.</text>
</comment>
<dbReference type="InterPro" id="IPR056884">
    <property type="entry name" value="NPHP3-like_N"/>
</dbReference>
<dbReference type="Pfam" id="PF24883">
    <property type="entry name" value="NPHP3_N"/>
    <property type="match status" value="1"/>
</dbReference>
<dbReference type="PANTHER" id="PTHR10039:SF14">
    <property type="entry name" value="NACHT DOMAIN-CONTAINING PROTEIN"/>
    <property type="match status" value="1"/>
</dbReference>
<sequence length="975" mass="111800">MSSLHVLTQPESPARHLRAVPSQQARLSIKEAFDRLQKSVTKEDEREFFSTELEDVFATARDVERQLAARGELRNMRRIQPFFDWLLQYSKEMEILCNGTPYLPWVWAPIRLILHLASDFTNAIEKLIKAYGQIADCLPRLDRLKATFSANQDFQQVLAAVYADILLFHERAYKFVRRKGWKLFFCSSWTVFQSHFQTILDSIARHADLIDREAMALHISEARLWRQSAMDRALRLEQENLIAHSQAVMSWLKTSDVLQQDELDNQFEKGSPGTCEWVIRHSQMKKWIQPSQETEILWLKGKPGSGKTVLCANTIRFLKIGGSATVIYYFCNNYRMGYLNGLASVLQSLCSQLLEAEKALYSIAYEQYISKEKSSSIQNLSLLLHTLISTFDNVRIIIDGLDEWDSSHAQRMVKELRLIISKKEKNTFHKLLISSRELPHLNRTFAMKPVISLSDEREAIDSAIRSFADSSVSEIFKTLKDDSNTALDDRVQHDIQSDLVRKADGMFLWVRLVLGILERADSLHSLKLAVASFPRELGDVYGRILEDMRSCLAPAEYEKALRVLAWITFAKRPLRTYELQHGVTLHAGNTRFDHETRPLRNVYDICRPLIENGPHQTVVLIHSSVKEFLLEVMNPPVLNAITAQGLILFSCTVYLVKGYDLVDPAVPDLIHMQNLTERFHSLHHYCRAFWHEHLFDYATLTPDLVQDRSSTLALQLRLLCDVHRRVSEAQPFLEQLSDRSLTNDKLEQKLALLADMHYLHRIVREVLISRERSNEQRLSVQGANPAEDLSLYNRMHLKYEDVAHNLLRADLVDGLSPESLKVFKDCFAPSAFVCSYSGCNNASMGFGSQQELSKHEIVHGPRFRCQNVSCDYSVIGFSTAHALKQHNRKYHAPQDKIFVPESLRQHDEFVESTNAQQSAPAAAAPPTARYTTFANSDLAIFDALKNFDFDSFLHTDDPSGAFTFDNMNFNVFPKR</sequence>
<protein>
    <recommendedName>
        <fullName evidence="2">NACHT domain-containing protein</fullName>
    </recommendedName>
</protein>
<dbReference type="SMART" id="SM00355">
    <property type="entry name" value="ZnF_C2H2"/>
    <property type="match status" value="2"/>
</dbReference>
<accession>A0A9P4IKS5</accession>
<dbReference type="PANTHER" id="PTHR10039">
    <property type="entry name" value="AMELOGENIN"/>
    <property type="match status" value="1"/>
</dbReference>
<keyword evidence="1" id="KW-0677">Repeat</keyword>
<dbReference type="Proteomes" id="UP000799772">
    <property type="component" value="Unassembled WGS sequence"/>
</dbReference>
<proteinExistence type="predicted"/>
<evidence type="ECO:0000313" key="3">
    <source>
        <dbReference type="EMBL" id="KAF2103370.1"/>
    </source>
</evidence>
<evidence type="ECO:0000259" key="2">
    <source>
        <dbReference type="PROSITE" id="PS50837"/>
    </source>
</evidence>
<evidence type="ECO:0000313" key="4">
    <source>
        <dbReference type="Proteomes" id="UP000799772"/>
    </source>
</evidence>
<name>A0A9P4IKS5_9PEZI</name>
<dbReference type="EMBL" id="ML978122">
    <property type="protein sequence ID" value="KAF2103370.1"/>
    <property type="molecule type" value="Genomic_DNA"/>
</dbReference>
<dbReference type="InterPro" id="IPR056125">
    <property type="entry name" value="DUF7708"/>
</dbReference>
<dbReference type="Pfam" id="PF22939">
    <property type="entry name" value="WHD_GPIID"/>
    <property type="match status" value="1"/>
</dbReference>
<gene>
    <name evidence="3" type="ORF">NA57DRAFT_72345</name>
</gene>
<dbReference type="Gene3D" id="3.40.50.300">
    <property type="entry name" value="P-loop containing nucleotide triphosphate hydrolases"/>
    <property type="match status" value="1"/>
</dbReference>
<dbReference type="OrthoDB" id="7464126at2759"/>
<dbReference type="PROSITE" id="PS50837">
    <property type="entry name" value="NACHT"/>
    <property type="match status" value="1"/>
</dbReference>
<dbReference type="AlphaFoldDB" id="A0A9P4IKS5"/>
<keyword evidence="4" id="KW-1185">Reference proteome</keyword>
<dbReference type="SUPFAM" id="SSF52540">
    <property type="entry name" value="P-loop containing nucleoside triphosphate hydrolases"/>
    <property type="match status" value="1"/>
</dbReference>
<dbReference type="Pfam" id="PF24809">
    <property type="entry name" value="DUF7708"/>
    <property type="match status" value="1"/>
</dbReference>